<dbReference type="EMBL" id="AYRZ02001345">
    <property type="protein sequence ID" value="PHT57622.1"/>
    <property type="molecule type" value="Genomic_DNA"/>
</dbReference>
<sequence>MGCWTCGGPHLAKSCPNRERVNVMLAGNVNQGEGEQEVVAALANPLGWSLNQFSLLNVVGDSPKSFNPHSTLIHIEMKVDGNGGYRGHSYVCGCQSCCKIWIKVKEKSILCPNYGMMIMNEVNPSFIKVVHFYGEAKKVKNKTLIISAISNEKGLKKGDETFLAAMIEVKPDVKVEVPDCVAQVLK</sequence>
<reference evidence="1 2" key="2">
    <citation type="journal article" date="2017" name="Genome Biol.">
        <title>New reference genome sequences of hot pepper reveal the massive evolution of plant disease-resistance genes by retroduplication.</title>
        <authorList>
            <person name="Kim S."/>
            <person name="Park J."/>
            <person name="Yeom S.I."/>
            <person name="Kim Y.M."/>
            <person name="Seo E."/>
            <person name="Kim K.T."/>
            <person name="Kim M.S."/>
            <person name="Lee J.M."/>
            <person name="Cheong K."/>
            <person name="Shin H.S."/>
            <person name="Kim S.B."/>
            <person name="Han K."/>
            <person name="Lee J."/>
            <person name="Park M."/>
            <person name="Lee H.A."/>
            <person name="Lee H.Y."/>
            <person name="Lee Y."/>
            <person name="Oh S."/>
            <person name="Lee J.H."/>
            <person name="Choi E."/>
            <person name="Choi E."/>
            <person name="Lee S.E."/>
            <person name="Jeon J."/>
            <person name="Kim H."/>
            <person name="Choi G."/>
            <person name="Song H."/>
            <person name="Lee J."/>
            <person name="Lee S.C."/>
            <person name="Kwon J.K."/>
            <person name="Lee H.Y."/>
            <person name="Koo N."/>
            <person name="Hong Y."/>
            <person name="Kim R.W."/>
            <person name="Kang W.H."/>
            <person name="Huh J.H."/>
            <person name="Kang B.C."/>
            <person name="Yang T.J."/>
            <person name="Lee Y.H."/>
            <person name="Bennetzen J.L."/>
            <person name="Choi D."/>
        </authorList>
    </citation>
    <scope>NUCLEOTIDE SEQUENCE [LARGE SCALE GENOMIC DNA]</scope>
    <source>
        <strain evidence="2">cv. CM334</strain>
    </source>
</reference>
<name>A0A2G2XJE7_CAPAN</name>
<proteinExistence type="predicted"/>
<comment type="caution">
    <text evidence="1">The sequence shown here is derived from an EMBL/GenBank/DDBJ whole genome shotgun (WGS) entry which is preliminary data.</text>
</comment>
<dbReference type="Proteomes" id="UP000222542">
    <property type="component" value="Unassembled WGS sequence"/>
</dbReference>
<reference evidence="1 2" key="1">
    <citation type="journal article" date="2014" name="Nat. Genet.">
        <title>Genome sequence of the hot pepper provides insights into the evolution of pungency in Capsicum species.</title>
        <authorList>
            <person name="Kim S."/>
            <person name="Park M."/>
            <person name="Yeom S.I."/>
            <person name="Kim Y.M."/>
            <person name="Lee J.M."/>
            <person name="Lee H.A."/>
            <person name="Seo E."/>
            <person name="Choi J."/>
            <person name="Cheong K."/>
            <person name="Kim K.T."/>
            <person name="Jung K."/>
            <person name="Lee G.W."/>
            <person name="Oh S.K."/>
            <person name="Bae C."/>
            <person name="Kim S.B."/>
            <person name="Lee H.Y."/>
            <person name="Kim S.Y."/>
            <person name="Kim M.S."/>
            <person name="Kang B.C."/>
            <person name="Jo Y.D."/>
            <person name="Yang H.B."/>
            <person name="Jeong H.J."/>
            <person name="Kang W.H."/>
            <person name="Kwon J.K."/>
            <person name="Shin C."/>
            <person name="Lim J.Y."/>
            <person name="Park J.H."/>
            <person name="Huh J.H."/>
            <person name="Kim J.S."/>
            <person name="Kim B.D."/>
            <person name="Cohen O."/>
            <person name="Paran I."/>
            <person name="Suh M.C."/>
            <person name="Lee S.B."/>
            <person name="Kim Y.K."/>
            <person name="Shin Y."/>
            <person name="Noh S.J."/>
            <person name="Park J."/>
            <person name="Seo Y.S."/>
            <person name="Kwon S.Y."/>
            <person name="Kim H.A."/>
            <person name="Park J.M."/>
            <person name="Kim H.J."/>
            <person name="Choi S.B."/>
            <person name="Bosland P.W."/>
            <person name="Reeves G."/>
            <person name="Jo S.H."/>
            <person name="Lee B.W."/>
            <person name="Cho H.T."/>
            <person name="Choi H.S."/>
            <person name="Lee M.S."/>
            <person name="Yu Y."/>
            <person name="Do Choi Y."/>
            <person name="Park B.S."/>
            <person name="van Deynze A."/>
            <person name="Ashrafi H."/>
            <person name="Hill T."/>
            <person name="Kim W.T."/>
            <person name="Pai H.S."/>
            <person name="Ahn H.K."/>
            <person name="Yeam I."/>
            <person name="Giovannoni J.J."/>
            <person name="Rose J.K."/>
            <person name="Sorensen I."/>
            <person name="Lee S.J."/>
            <person name="Kim R.W."/>
            <person name="Choi I.Y."/>
            <person name="Choi B.S."/>
            <person name="Lim J.S."/>
            <person name="Lee Y.H."/>
            <person name="Choi D."/>
        </authorList>
    </citation>
    <scope>NUCLEOTIDE SEQUENCE [LARGE SCALE GENOMIC DNA]</scope>
    <source>
        <strain evidence="2">cv. CM334</strain>
    </source>
</reference>
<accession>A0A2G2XJE7</accession>
<evidence type="ECO:0000313" key="1">
    <source>
        <dbReference type="EMBL" id="PHT57622.1"/>
    </source>
</evidence>
<protein>
    <submittedName>
        <fullName evidence="1">Uncharacterized protein</fullName>
    </submittedName>
</protein>
<organism evidence="1 2">
    <name type="scientific">Capsicum annuum</name>
    <name type="common">Capsicum pepper</name>
    <dbReference type="NCBI Taxonomy" id="4072"/>
    <lineage>
        <taxon>Eukaryota</taxon>
        <taxon>Viridiplantae</taxon>
        <taxon>Streptophyta</taxon>
        <taxon>Embryophyta</taxon>
        <taxon>Tracheophyta</taxon>
        <taxon>Spermatophyta</taxon>
        <taxon>Magnoliopsida</taxon>
        <taxon>eudicotyledons</taxon>
        <taxon>Gunneridae</taxon>
        <taxon>Pentapetalae</taxon>
        <taxon>asterids</taxon>
        <taxon>lamiids</taxon>
        <taxon>Solanales</taxon>
        <taxon>Solanaceae</taxon>
        <taxon>Solanoideae</taxon>
        <taxon>Capsiceae</taxon>
        <taxon>Capsicum</taxon>
    </lineage>
</organism>
<dbReference type="AlphaFoldDB" id="A0A2G2XJE7"/>
<dbReference type="Gramene" id="PHT57622">
    <property type="protein sequence ID" value="PHT57622"/>
    <property type="gene ID" value="T459_35407"/>
</dbReference>
<gene>
    <name evidence="1" type="ORF">T459_35407</name>
</gene>
<keyword evidence="2" id="KW-1185">Reference proteome</keyword>
<evidence type="ECO:0000313" key="2">
    <source>
        <dbReference type="Proteomes" id="UP000222542"/>
    </source>
</evidence>